<keyword evidence="3" id="KW-0508">mRNA splicing</keyword>
<protein>
    <submittedName>
        <fullName evidence="6">Splicing factor</fullName>
    </submittedName>
</protein>
<reference evidence="6" key="1">
    <citation type="submission" date="2017-04" db="EMBL/GenBank/DDBJ databases">
        <title>Population genomics of picophytoplankton unveils novel chromosome hypervariability.</title>
        <authorList>
            <consortium name="DOE Joint Genome Institute"/>
            <person name="Blanc-Mathieu R."/>
            <person name="Krasovec M."/>
            <person name="Hebrard M."/>
            <person name="Yau S."/>
            <person name="Desgranges E."/>
            <person name="Martin J."/>
            <person name="Schackwitz W."/>
            <person name="Kuo A."/>
            <person name="Salin G."/>
            <person name="Donnadieu C."/>
            <person name="Desdevises Y."/>
            <person name="Sanchez-Ferandin S."/>
            <person name="Moreau H."/>
            <person name="Rivals E."/>
            <person name="Grigoriev I.V."/>
            <person name="Grimsley N."/>
            <person name="Eyre-Walker A."/>
            <person name="Piganeau G."/>
        </authorList>
    </citation>
    <scope>NUCLEOTIDE SEQUENCE [LARGE SCALE GENOMIC DNA]</scope>
    <source>
        <strain evidence="6">RCC 1115</strain>
    </source>
</reference>
<dbReference type="CDD" id="cd12232">
    <property type="entry name" value="RRM3_U2AF65"/>
    <property type="match status" value="1"/>
</dbReference>
<dbReference type="AlphaFoldDB" id="A0A1Y5ID39"/>
<dbReference type="Gene3D" id="3.30.70.330">
    <property type="match status" value="2"/>
</dbReference>
<keyword evidence="1" id="KW-0507">mRNA processing</keyword>
<dbReference type="GO" id="GO:0006397">
    <property type="term" value="P:mRNA processing"/>
    <property type="evidence" value="ECO:0007669"/>
    <property type="project" value="UniProtKB-KW"/>
</dbReference>
<dbReference type="eggNOG" id="KOG1996">
    <property type="taxonomic scope" value="Eukaryota"/>
</dbReference>
<feature type="compositionally biased region" description="Basic and acidic residues" evidence="4">
    <location>
        <begin position="7"/>
        <end position="43"/>
    </location>
</feature>
<dbReference type="PANTHER" id="PTHR23139">
    <property type="entry name" value="RNA-BINDING PROTEIN"/>
    <property type="match status" value="1"/>
</dbReference>
<keyword evidence="2" id="KW-0694">RNA-binding</keyword>
<feature type="compositionally biased region" description="Basic and acidic residues" evidence="4">
    <location>
        <begin position="218"/>
        <end position="227"/>
    </location>
</feature>
<dbReference type="Proteomes" id="UP000195557">
    <property type="component" value="Unassembled WGS sequence"/>
</dbReference>
<feature type="domain" description="RRM" evidence="5">
    <location>
        <begin position="260"/>
        <end position="319"/>
    </location>
</feature>
<feature type="region of interest" description="Disordered" evidence="4">
    <location>
        <begin position="1"/>
        <end position="57"/>
    </location>
</feature>
<proteinExistence type="predicted"/>
<accession>A0A1Y5ID39</accession>
<sequence>MGTVDADGAREESGGRFGRRDEGGGRDERDARERTSPDEERRRFGGAPRRPHAREVETREALAEQWLESRAVTYERSRNADSERARREVHVGNLVSGQIGATTLCELMNIVLQKIVPEACRAVGGLPPVLSIIMDTHQKYARLEMRSAALATAALGLDQMHVVGRPLHITRPSRYFDDPEEKRSVLDVKYVLPAPERLAEVNAELDKRGTAATAPKTETSDYAKKEETRADASTEYLCLENMVDIAVLRSRRERKDLQYDVEDECSKCGRVVRVFVQSPRDEDIKQNTVSRVFVQFERTSSSESAYKMMQGRTFGGRTVTARYMNATEFDREYHSRRS</sequence>
<evidence type="ECO:0000256" key="3">
    <source>
        <dbReference type="ARBA" id="ARBA00023187"/>
    </source>
</evidence>
<evidence type="ECO:0000256" key="1">
    <source>
        <dbReference type="ARBA" id="ARBA00022664"/>
    </source>
</evidence>
<evidence type="ECO:0000256" key="2">
    <source>
        <dbReference type="ARBA" id="ARBA00022884"/>
    </source>
</evidence>
<evidence type="ECO:0000259" key="5">
    <source>
        <dbReference type="Pfam" id="PF00076"/>
    </source>
</evidence>
<dbReference type="EMBL" id="KZ155783">
    <property type="protein sequence ID" value="OUS46537.1"/>
    <property type="molecule type" value="Genomic_DNA"/>
</dbReference>
<name>A0A1Y5ID39_OSTTA</name>
<evidence type="ECO:0000313" key="6">
    <source>
        <dbReference type="EMBL" id="OUS46537.1"/>
    </source>
</evidence>
<dbReference type="SUPFAM" id="SSF54928">
    <property type="entry name" value="RNA-binding domain, RBD"/>
    <property type="match status" value="1"/>
</dbReference>
<feature type="region of interest" description="Disordered" evidence="4">
    <location>
        <begin position="205"/>
        <end position="227"/>
    </location>
</feature>
<gene>
    <name evidence="6" type="ORF">BE221DRAFT_145792</name>
</gene>
<dbReference type="InterPro" id="IPR012677">
    <property type="entry name" value="Nucleotide-bd_a/b_plait_sf"/>
</dbReference>
<dbReference type="GO" id="GO:0008380">
    <property type="term" value="P:RNA splicing"/>
    <property type="evidence" value="ECO:0007669"/>
    <property type="project" value="UniProtKB-KW"/>
</dbReference>
<evidence type="ECO:0000256" key="4">
    <source>
        <dbReference type="SAM" id="MobiDB-lite"/>
    </source>
</evidence>
<dbReference type="Pfam" id="PF00076">
    <property type="entry name" value="RRM_1"/>
    <property type="match status" value="1"/>
</dbReference>
<dbReference type="InterPro" id="IPR000504">
    <property type="entry name" value="RRM_dom"/>
</dbReference>
<organism evidence="6">
    <name type="scientific">Ostreococcus tauri</name>
    <name type="common">Marine green alga</name>
    <dbReference type="NCBI Taxonomy" id="70448"/>
    <lineage>
        <taxon>Eukaryota</taxon>
        <taxon>Viridiplantae</taxon>
        <taxon>Chlorophyta</taxon>
        <taxon>Mamiellophyceae</taxon>
        <taxon>Mamiellales</taxon>
        <taxon>Bathycoccaceae</taxon>
        <taxon>Ostreococcus</taxon>
    </lineage>
</organism>
<dbReference type="InterPro" id="IPR035979">
    <property type="entry name" value="RBD_domain_sf"/>
</dbReference>
<dbReference type="GO" id="GO:0003723">
    <property type="term" value="F:RNA binding"/>
    <property type="evidence" value="ECO:0007669"/>
    <property type="project" value="UniProtKB-KW"/>
</dbReference>